<dbReference type="KEGG" id="ftj:FTUN_8167"/>
<gene>
    <name evidence="12" type="ORF">FTUN_8167</name>
</gene>
<dbReference type="GO" id="GO:0005737">
    <property type="term" value="C:cytoplasm"/>
    <property type="evidence" value="ECO:0007669"/>
    <property type="project" value="UniProtKB-SubCell"/>
</dbReference>
<evidence type="ECO:0000256" key="8">
    <source>
        <dbReference type="ARBA" id="ARBA00037071"/>
    </source>
</evidence>
<evidence type="ECO:0000256" key="4">
    <source>
        <dbReference type="ARBA" id="ARBA00022490"/>
    </source>
</evidence>
<keyword evidence="13" id="KW-1185">Reference proteome</keyword>
<dbReference type="AlphaFoldDB" id="A0A6M5Z437"/>
<name>A0A6M5Z437_9BACT</name>
<comment type="function">
    <text evidence="8">Also involved in hydrogenase metallocenter assembly, probably by participating in the nickel insertion step. This function in hydrogenase biosynthesis requires chaperone activity and the presence of the metal-binding domain, but not PPIase activity.</text>
</comment>
<evidence type="ECO:0000313" key="12">
    <source>
        <dbReference type="EMBL" id="QJX00537.1"/>
    </source>
</evidence>
<evidence type="ECO:0000256" key="10">
    <source>
        <dbReference type="RuleBase" id="RU003915"/>
    </source>
</evidence>
<dbReference type="EC" id="5.2.1.8" evidence="10"/>
<evidence type="ECO:0000259" key="11">
    <source>
        <dbReference type="PROSITE" id="PS50059"/>
    </source>
</evidence>
<dbReference type="PANTHER" id="PTHR47861:SF3">
    <property type="entry name" value="FKBP-TYPE PEPTIDYL-PROLYL CIS-TRANS ISOMERASE SLYD"/>
    <property type="match status" value="1"/>
</dbReference>
<evidence type="ECO:0000256" key="9">
    <source>
        <dbReference type="PROSITE-ProRule" id="PRU00277"/>
    </source>
</evidence>
<evidence type="ECO:0000256" key="3">
    <source>
        <dbReference type="ARBA" id="ARBA00006577"/>
    </source>
</evidence>
<evidence type="ECO:0000256" key="6">
    <source>
        <dbReference type="ARBA" id="ARBA00023186"/>
    </source>
</evidence>
<dbReference type="InterPro" id="IPR001179">
    <property type="entry name" value="PPIase_FKBP_dom"/>
</dbReference>
<dbReference type="PROSITE" id="PS50059">
    <property type="entry name" value="FKBP_PPIASE"/>
    <property type="match status" value="1"/>
</dbReference>
<dbReference type="RefSeq" id="WP_171475261.1">
    <property type="nucleotide sequence ID" value="NZ_CP053452.2"/>
</dbReference>
<evidence type="ECO:0000256" key="5">
    <source>
        <dbReference type="ARBA" id="ARBA00023110"/>
    </source>
</evidence>
<comment type="subcellular location">
    <subcellularLocation>
        <location evidence="2">Cytoplasm</location>
    </subcellularLocation>
</comment>
<evidence type="ECO:0000256" key="1">
    <source>
        <dbReference type="ARBA" id="ARBA00000971"/>
    </source>
</evidence>
<comment type="catalytic activity">
    <reaction evidence="1 9 10">
        <text>[protein]-peptidylproline (omega=180) = [protein]-peptidylproline (omega=0)</text>
        <dbReference type="Rhea" id="RHEA:16237"/>
        <dbReference type="Rhea" id="RHEA-COMP:10747"/>
        <dbReference type="Rhea" id="RHEA-COMP:10748"/>
        <dbReference type="ChEBI" id="CHEBI:83833"/>
        <dbReference type="ChEBI" id="CHEBI:83834"/>
        <dbReference type="EC" id="5.2.1.8"/>
    </reaction>
</comment>
<dbReference type="GO" id="GO:0042026">
    <property type="term" value="P:protein refolding"/>
    <property type="evidence" value="ECO:0007669"/>
    <property type="project" value="UniProtKB-ARBA"/>
</dbReference>
<feature type="domain" description="PPIase FKBP-type" evidence="11">
    <location>
        <begin position="7"/>
        <end position="71"/>
    </location>
</feature>
<protein>
    <recommendedName>
        <fullName evidence="10">Peptidyl-prolyl cis-trans isomerase</fullName>
        <ecNumber evidence="10">5.2.1.8</ecNumber>
    </recommendedName>
</protein>
<dbReference type="GO" id="GO:0003755">
    <property type="term" value="F:peptidyl-prolyl cis-trans isomerase activity"/>
    <property type="evidence" value="ECO:0007669"/>
    <property type="project" value="UniProtKB-UniRule"/>
</dbReference>
<sequence length="153" mass="16903">MRTTQVGDRVLVHYVQTFENGSVRSSRADGPPVEVTIGTDHRRLPALGLGLLGLTEGQVLVLDVPAEQAFGLRDLQRIKRVTRDRFAADEAVSPDRRARMRLTRGRTRVVRVVEVSDGAVVVDLNHPRSGLSMRMEVELVTILETARADPRGA</sequence>
<proteinExistence type="inferred from homology"/>
<dbReference type="Pfam" id="PF00254">
    <property type="entry name" value="FKBP_C"/>
    <property type="match status" value="1"/>
</dbReference>
<dbReference type="PANTHER" id="PTHR47861">
    <property type="entry name" value="FKBP-TYPE PEPTIDYL-PROLYL CIS-TRANS ISOMERASE SLYD"/>
    <property type="match status" value="1"/>
</dbReference>
<keyword evidence="6" id="KW-0143">Chaperone</keyword>
<dbReference type="EMBL" id="CP053452">
    <property type="protein sequence ID" value="QJX00537.1"/>
    <property type="molecule type" value="Genomic_DNA"/>
</dbReference>
<accession>A0A6M5Z437</accession>
<evidence type="ECO:0000256" key="2">
    <source>
        <dbReference type="ARBA" id="ARBA00004496"/>
    </source>
</evidence>
<keyword evidence="5 9" id="KW-0697">Rotamase</keyword>
<reference evidence="13" key="1">
    <citation type="submission" date="2020-05" db="EMBL/GenBank/DDBJ databases">
        <title>Frigoriglobus tundricola gen. nov., sp. nov., a psychrotolerant cellulolytic planctomycete of the family Gemmataceae with two divergent copies of 16S rRNA gene.</title>
        <authorList>
            <person name="Kulichevskaya I.S."/>
            <person name="Ivanova A.A."/>
            <person name="Naumoff D.G."/>
            <person name="Beletsky A.V."/>
            <person name="Rijpstra W.I.C."/>
            <person name="Sinninghe Damste J.S."/>
            <person name="Mardanov A.V."/>
            <person name="Ravin N.V."/>
            <person name="Dedysh S.N."/>
        </authorList>
    </citation>
    <scope>NUCLEOTIDE SEQUENCE [LARGE SCALE GENOMIC DNA]</scope>
    <source>
        <strain evidence="13">PL17</strain>
    </source>
</reference>
<dbReference type="SUPFAM" id="SSF54534">
    <property type="entry name" value="FKBP-like"/>
    <property type="match status" value="1"/>
</dbReference>
<keyword evidence="7 9" id="KW-0413">Isomerase</keyword>
<comment type="similarity">
    <text evidence="3 10">Belongs to the FKBP-type PPIase family.</text>
</comment>
<keyword evidence="4" id="KW-0963">Cytoplasm</keyword>
<evidence type="ECO:0000256" key="7">
    <source>
        <dbReference type="ARBA" id="ARBA00023235"/>
    </source>
</evidence>
<evidence type="ECO:0000313" key="13">
    <source>
        <dbReference type="Proteomes" id="UP000503447"/>
    </source>
</evidence>
<dbReference type="InterPro" id="IPR046357">
    <property type="entry name" value="PPIase_dom_sf"/>
</dbReference>
<dbReference type="Proteomes" id="UP000503447">
    <property type="component" value="Chromosome"/>
</dbReference>
<organism evidence="12 13">
    <name type="scientific">Frigoriglobus tundricola</name>
    <dbReference type="NCBI Taxonomy" id="2774151"/>
    <lineage>
        <taxon>Bacteria</taxon>
        <taxon>Pseudomonadati</taxon>
        <taxon>Planctomycetota</taxon>
        <taxon>Planctomycetia</taxon>
        <taxon>Gemmatales</taxon>
        <taxon>Gemmataceae</taxon>
        <taxon>Frigoriglobus</taxon>
    </lineage>
</organism>
<dbReference type="Gene3D" id="3.10.50.40">
    <property type="match status" value="1"/>
</dbReference>